<sequence>MSCGFGLVTALGEIANTKMKEHKDMQVVYSPLSDITQTRFVQTAAKDSQIAQAIENITDGLAVVNANMIQMQKSNLQYHRNTLKILNVKADHMLERTFSFDDLEDPDQGVPTDSNPPTEAQQQQGAEEAQLEKENVEEEEEEKEEEIEEAEEEEEEDIEDEEEENVSDDGEEEEEDYDHDGENCEEGNSEEENNETEEDNAKETEQDAGNLPSGHNTDAEDAETDTLGQSKKATEDEKMSAEINETNVSDFPRETNPDITNMNLTTVEVLVGLDPLATAPASPKAKQKASSSSAPSLVQKASPVLKPKKKVTKKARTANTEEPMHATESDVASEHLQIPPSVPKKRLRTKHPNVEDDSEAIPAATTKQAKTLG</sequence>
<organism evidence="2 3">
    <name type="scientific">Corchorus olitorius</name>
    <dbReference type="NCBI Taxonomy" id="93759"/>
    <lineage>
        <taxon>Eukaryota</taxon>
        <taxon>Viridiplantae</taxon>
        <taxon>Streptophyta</taxon>
        <taxon>Embryophyta</taxon>
        <taxon>Tracheophyta</taxon>
        <taxon>Spermatophyta</taxon>
        <taxon>Magnoliopsida</taxon>
        <taxon>eudicotyledons</taxon>
        <taxon>Gunneridae</taxon>
        <taxon>Pentapetalae</taxon>
        <taxon>rosids</taxon>
        <taxon>malvids</taxon>
        <taxon>Malvales</taxon>
        <taxon>Malvaceae</taxon>
        <taxon>Grewioideae</taxon>
        <taxon>Apeibeae</taxon>
        <taxon>Corchorus</taxon>
    </lineage>
</organism>
<feature type="compositionally biased region" description="Low complexity" evidence="1">
    <location>
        <begin position="119"/>
        <end position="128"/>
    </location>
</feature>
<name>A0A1R3G4S7_9ROSI</name>
<feature type="compositionally biased region" description="Acidic residues" evidence="1">
    <location>
        <begin position="135"/>
        <end position="198"/>
    </location>
</feature>
<protein>
    <submittedName>
        <fullName evidence="2">Uncharacterized protein</fullName>
    </submittedName>
</protein>
<evidence type="ECO:0000313" key="2">
    <source>
        <dbReference type="EMBL" id="OMO53088.1"/>
    </source>
</evidence>
<evidence type="ECO:0000313" key="3">
    <source>
        <dbReference type="Proteomes" id="UP000187203"/>
    </source>
</evidence>
<reference evidence="3" key="1">
    <citation type="submission" date="2013-09" db="EMBL/GenBank/DDBJ databases">
        <title>Corchorus olitorius genome sequencing.</title>
        <authorList>
            <person name="Alam M."/>
            <person name="Haque M.S."/>
            <person name="Islam M.S."/>
            <person name="Emdad E.M."/>
            <person name="Islam M.M."/>
            <person name="Ahmed B."/>
            <person name="Halim A."/>
            <person name="Hossen Q.M.M."/>
            <person name="Hossain M.Z."/>
            <person name="Ahmed R."/>
            <person name="Khan M.M."/>
            <person name="Islam R."/>
            <person name="Rashid M.M."/>
            <person name="Khan S.A."/>
            <person name="Rahman M.S."/>
            <person name="Alam M."/>
            <person name="Yahiya A.S."/>
            <person name="Khan M.S."/>
            <person name="Azam M.S."/>
            <person name="Haque T."/>
            <person name="Lashkar M.Z.H."/>
            <person name="Akhand A.I."/>
            <person name="Morshed G."/>
            <person name="Roy S."/>
            <person name="Uddin K.S."/>
            <person name="Rabeya T."/>
            <person name="Hossain A.S."/>
            <person name="Chowdhury A."/>
            <person name="Snigdha A.R."/>
            <person name="Mortoza M.S."/>
            <person name="Matin S.A."/>
            <person name="Hoque S.M.E."/>
            <person name="Islam M.K."/>
            <person name="Roy D.K."/>
            <person name="Haider R."/>
            <person name="Moosa M.M."/>
            <person name="Elias S.M."/>
            <person name="Hasan A.M."/>
            <person name="Jahan S."/>
            <person name="Shafiuddin M."/>
            <person name="Mahmood N."/>
            <person name="Shommy N.S."/>
        </authorList>
    </citation>
    <scope>NUCLEOTIDE SEQUENCE [LARGE SCALE GENOMIC DNA]</scope>
    <source>
        <strain evidence="3">cv. O-4</strain>
    </source>
</reference>
<dbReference type="AlphaFoldDB" id="A0A1R3G4S7"/>
<dbReference type="EMBL" id="AWUE01023666">
    <property type="protein sequence ID" value="OMO53088.1"/>
    <property type="molecule type" value="Genomic_DNA"/>
</dbReference>
<dbReference type="Proteomes" id="UP000187203">
    <property type="component" value="Unassembled WGS sequence"/>
</dbReference>
<comment type="caution">
    <text evidence="2">The sequence shown here is derived from an EMBL/GenBank/DDBJ whole genome shotgun (WGS) entry which is preliminary data.</text>
</comment>
<feature type="compositionally biased region" description="Low complexity" evidence="1">
    <location>
        <begin position="278"/>
        <end position="305"/>
    </location>
</feature>
<proteinExistence type="predicted"/>
<feature type="non-terminal residue" evidence="2">
    <location>
        <position position="373"/>
    </location>
</feature>
<accession>A0A1R3G4S7</accession>
<feature type="compositionally biased region" description="Basic residues" evidence="1">
    <location>
        <begin position="306"/>
        <end position="316"/>
    </location>
</feature>
<feature type="region of interest" description="Disordered" evidence="1">
    <location>
        <begin position="100"/>
        <end position="260"/>
    </location>
</feature>
<gene>
    <name evidence="2" type="ORF">COLO4_36855</name>
</gene>
<keyword evidence="3" id="KW-1185">Reference proteome</keyword>
<evidence type="ECO:0000256" key="1">
    <source>
        <dbReference type="SAM" id="MobiDB-lite"/>
    </source>
</evidence>
<feature type="region of interest" description="Disordered" evidence="1">
    <location>
        <begin position="278"/>
        <end position="373"/>
    </location>
</feature>